<dbReference type="EMBL" id="BMNR01000002">
    <property type="protein sequence ID" value="GGK17974.1"/>
    <property type="molecule type" value="Genomic_DNA"/>
</dbReference>
<dbReference type="InterPro" id="IPR002068">
    <property type="entry name" value="A-crystallin/Hsp20_dom"/>
</dbReference>
<dbReference type="AlphaFoldDB" id="A0A8J3FEY8"/>
<sequence>MTTLTKRRRRNELSPFENRLLTPWSNSFLRPWGSQLFRTDFEDLNNLLRFDDVFKDDFFEDDSLMPAMNIKEHKEDFEIELAVPGFNKKDFEVDIEEDVLHISGEREIDNEEKENNYSRREFSYKSFKRSMMLPPSVDLEQEVKASYKNGVLKVKLLKKEEVIEKEHPKKIIEVI</sequence>
<evidence type="ECO:0000259" key="3">
    <source>
        <dbReference type="PROSITE" id="PS01031"/>
    </source>
</evidence>
<evidence type="ECO:0000313" key="4">
    <source>
        <dbReference type="EMBL" id="GGK17974.1"/>
    </source>
</evidence>
<dbReference type="InterPro" id="IPR008978">
    <property type="entry name" value="HSP20-like_chaperone"/>
</dbReference>
<evidence type="ECO:0000313" key="5">
    <source>
        <dbReference type="Proteomes" id="UP000612329"/>
    </source>
</evidence>
<evidence type="ECO:0000256" key="2">
    <source>
        <dbReference type="RuleBase" id="RU003616"/>
    </source>
</evidence>
<dbReference type="Pfam" id="PF00011">
    <property type="entry name" value="HSP20"/>
    <property type="match status" value="1"/>
</dbReference>
<dbReference type="Proteomes" id="UP000612329">
    <property type="component" value="Unassembled WGS sequence"/>
</dbReference>
<comment type="caution">
    <text evidence="4">The sequence shown here is derived from an EMBL/GenBank/DDBJ whole genome shotgun (WGS) entry which is preliminary data.</text>
</comment>
<keyword evidence="5" id="KW-1185">Reference proteome</keyword>
<dbReference type="RefSeq" id="WP_188650709.1">
    <property type="nucleotide sequence ID" value="NZ_BMNR01000002.1"/>
</dbReference>
<dbReference type="PANTHER" id="PTHR11527">
    <property type="entry name" value="HEAT-SHOCK PROTEIN 20 FAMILY MEMBER"/>
    <property type="match status" value="1"/>
</dbReference>
<dbReference type="InterPro" id="IPR031107">
    <property type="entry name" value="Small_HSP"/>
</dbReference>
<reference evidence="4" key="2">
    <citation type="submission" date="2020-09" db="EMBL/GenBank/DDBJ databases">
        <authorList>
            <person name="Sun Q."/>
            <person name="Ohkuma M."/>
        </authorList>
    </citation>
    <scope>NUCLEOTIDE SEQUENCE</scope>
    <source>
        <strain evidence="4">JCM 12862</strain>
    </source>
</reference>
<name>A0A8J3FEY8_9FLAO</name>
<organism evidence="4 5">
    <name type="scientific">Yeosuana aromativorans</name>
    <dbReference type="NCBI Taxonomy" id="288019"/>
    <lineage>
        <taxon>Bacteria</taxon>
        <taxon>Pseudomonadati</taxon>
        <taxon>Bacteroidota</taxon>
        <taxon>Flavobacteriia</taxon>
        <taxon>Flavobacteriales</taxon>
        <taxon>Flavobacteriaceae</taxon>
        <taxon>Yeosuana</taxon>
    </lineage>
</organism>
<dbReference type="SUPFAM" id="SSF49764">
    <property type="entry name" value="HSP20-like chaperones"/>
    <property type="match status" value="1"/>
</dbReference>
<reference evidence="4" key="1">
    <citation type="journal article" date="2014" name="Int. J. Syst. Evol. Microbiol.">
        <title>Complete genome sequence of Corynebacterium casei LMG S-19264T (=DSM 44701T), isolated from a smear-ripened cheese.</title>
        <authorList>
            <consortium name="US DOE Joint Genome Institute (JGI-PGF)"/>
            <person name="Walter F."/>
            <person name="Albersmeier A."/>
            <person name="Kalinowski J."/>
            <person name="Ruckert C."/>
        </authorList>
    </citation>
    <scope>NUCLEOTIDE SEQUENCE</scope>
    <source>
        <strain evidence="4">JCM 12862</strain>
    </source>
</reference>
<dbReference type="CDD" id="cd06464">
    <property type="entry name" value="ACD_sHsps-like"/>
    <property type="match status" value="1"/>
</dbReference>
<comment type="similarity">
    <text evidence="1 2">Belongs to the small heat shock protein (HSP20) family.</text>
</comment>
<accession>A0A8J3FEY8</accession>
<evidence type="ECO:0000256" key="1">
    <source>
        <dbReference type="PROSITE-ProRule" id="PRU00285"/>
    </source>
</evidence>
<feature type="domain" description="SHSP" evidence="3">
    <location>
        <begin position="59"/>
        <end position="175"/>
    </location>
</feature>
<protein>
    <recommendedName>
        <fullName evidence="3">SHSP domain-containing protein</fullName>
    </recommendedName>
</protein>
<gene>
    <name evidence="4" type="ORF">GCM10007962_10210</name>
</gene>
<dbReference type="PROSITE" id="PS01031">
    <property type="entry name" value="SHSP"/>
    <property type="match status" value="1"/>
</dbReference>
<dbReference type="Gene3D" id="2.60.40.790">
    <property type="match status" value="1"/>
</dbReference>
<proteinExistence type="inferred from homology"/>